<dbReference type="OrthoDB" id="2435509at2759"/>
<feature type="domain" description="DUF7137" evidence="4">
    <location>
        <begin position="109"/>
        <end position="242"/>
    </location>
</feature>
<feature type="transmembrane region" description="Helical" evidence="2">
    <location>
        <begin position="257"/>
        <end position="279"/>
    </location>
</feature>
<keyword evidence="2" id="KW-0812">Transmembrane</keyword>
<feature type="compositionally biased region" description="Low complexity" evidence="1">
    <location>
        <begin position="42"/>
        <end position="102"/>
    </location>
</feature>
<comment type="caution">
    <text evidence="5">The sequence shown here is derived from an EMBL/GenBank/DDBJ whole genome shotgun (WGS) entry which is preliminary data.</text>
</comment>
<keyword evidence="2" id="KW-1133">Transmembrane helix</keyword>
<dbReference type="Proteomes" id="UP001149165">
    <property type="component" value="Unassembled WGS sequence"/>
</dbReference>
<dbReference type="AlphaFoldDB" id="A0A9W9FYN8"/>
<proteinExistence type="predicted"/>
<feature type="chain" id="PRO_5040972637" description="DUF7137 domain-containing protein" evidence="3">
    <location>
        <begin position="21"/>
        <end position="281"/>
    </location>
</feature>
<accession>A0A9W9FYN8</accession>
<name>A0A9W9FYN8_9EURO</name>
<dbReference type="EMBL" id="JAPQKH010000003">
    <property type="protein sequence ID" value="KAJ5108926.1"/>
    <property type="molecule type" value="Genomic_DNA"/>
</dbReference>
<dbReference type="PANTHER" id="PTHR42028:SF1">
    <property type="entry name" value="YALI0E30657P"/>
    <property type="match status" value="1"/>
</dbReference>
<feature type="region of interest" description="Disordered" evidence="1">
    <location>
        <begin position="38"/>
        <end position="114"/>
    </location>
</feature>
<keyword evidence="3" id="KW-0732">Signal</keyword>
<evidence type="ECO:0000259" key="4">
    <source>
        <dbReference type="Pfam" id="PF23585"/>
    </source>
</evidence>
<dbReference type="InterPro" id="IPR055561">
    <property type="entry name" value="DUF7137"/>
</dbReference>
<evidence type="ECO:0000313" key="5">
    <source>
        <dbReference type="EMBL" id="KAJ5108926.1"/>
    </source>
</evidence>
<dbReference type="PANTHER" id="PTHR42028">
    <property type="entry name" value="CHROMOSOME 1, WHOLE GENOME SHOTGUN SEQUENCE"/>
    <property type="match status" value="1"/>
</dbReference>
<evidence type="ECO:0000256" key="1">
    <source>
        <dbReference type="SAM" id="MobiDB-lite"/>
    </source>
</evidence>
<organism evidence="5 6">
    <name type="scientific">Penicillium angulare</name>
    <dbReference type="NCBI Taxonomy" id="116970"/>
    <lineage>
        <taxon>Eukaryota</taxon>
        <taxon>Fungi</taxon>
        <taxon>Dikarya</taxon>
        <taxon>Ascomycota</taxon>
        <taxon>Pezizomycotina</taxon>
        <taxon>Eurotiomycetes</taxon>
        <taxon>Eurotiomycetidae</taxon>
        <taxon>Eurotiales</taxon>
        <taxon>Aspergillaceae</taxon>
        <taxon>Penicillium</taxon>
    </lineage>
</organism>
<gene>
    <name evidence="5" type="ORF">N7456_005601</name>
</gene>
<sequence>MRSVLSIVWTFLLLGTIASAWSWSNPGVALGNALLDRRDDTTSSSSASTSEQTTSVASQTSTDSSSDTKTSSNTKTASDETTTGTETGTSTNTKSKTTTTSSVSINPAAGAGGISMITPDSTSTTYYHIGQNITFVWNYTSLTVSPSAVDVVASCSLNSATYTVTQNMSMEATGTVIWDTGKYESSATIPLLTATYTLFVVDSEKSLSDTASAGHLGSNIGYSFGMYYPHSPTALPSFQCVTCNGALSEISKLGLKFVFGMATITFLSFTWFAGTFGVFSL</sequence>
<keyword evidence="6" id="KW-1185">Reference proteome</keyword>
<evidence type="ECO:0000256" key="3">
    <source>
        <dbReference type="SAM" id="SignalP"/>
    </source>
</evidence>
<evidence type="ECO:0000256" key="2">
    <source>
        <dbReference type="SAM" id="Phobius"/>
    </source>
</evidence>
<protein>
    <recommendedName>
        <fullName evidence="4">DUF7137 domain-containing protein</fullName>
    </recommendedName>
</protein>
<evidence type="ECO:0000313" key="6">
    <source>
        <dbReference type="Proteomes" id="UP001149165"/>
    </source>
</evidence>
<reference evidence="5" key="1">
    <citation type="submission" date="2022-11" db="EMBL/GenBank/DDBJ databases">
        <authorList>
            <person name="Petersen C."/>
        </authorList>
    </citation>
    <scope>NUCLEOTIDE SEQUENCE</scope>
    <source>
        <strain evidence="5">IBT 30069</strain>
    </source>
</reference>
<dbReference type="Pfam" id="PF23585">
    <property type="entry name" value="DUF7137"/>
    <property type="match status" value="1"/>
</dbReference>
<feature type="signal peptide" evidence="3">
    <location>
        <begin position="1"/>
        <end position="20"/>
    </location>
</feature>
<keyword evidence="2" id="KW-0472">Membrane</keyword>
<reference evidence="5" key="2">
    <citation type="journal article" date="2023" name="IMA Fungus">
        <title>Comparative genomic study of the Penicillium genus elucidates a diverse pangenome and 15 lateral gene transfer events.</title>
        <authorList>
            <person name="Petersen C."/>
            <person name="Sorensen T."/>
            <person name="Nielsen M.R."/>
            <person name="Sondergaard T.E."/>
            <person name="Sorensen J.L."/>
            <person name="Fitzpatrick D.A."/>
            <person name="Frisvad J.C."/>
            <person name="Nielsen K.L."/>
        </authorList>
    </citation>
    <scope>NUCLEOTIDE SEQUENCE</scope>
    <source>
        <strain evidence="5">IBT 30069</strain>
    </source>
</reference>